<accession>A0ABR2KE67</accession>
<evidence type="ECO:0008006" key="3">
    <source>
        <dbReference type="Google" id="ProtNLM"/>
    </source>
</evidence>
<dbReference type="Proteomes" id="UP001470230">
    <property type="component" value="Unassembled WGS sequence"/>
</dbReference>
<protein>
    <recommendedName>
        <fullName evidence="3">Ubiquitin-like domain-containing protein</fullName>
    </recommendedName>
</protein>
<evidence type="ECO:0000313" key="1">
    <source>
        <dbReference type="EMBL" id="KAK8889402.1"/>
    </source>
</evidence>
<dbReference type="Gene3D" id="3.10.20.90">
    <property type="entry name" value="Phosphatidylinositol 3-kinase Catalytic Subunit, Chain A, domain 1"/>
    <property type="match status" value="1"/>
</dbReference>
<evidence type="ECO:0000313" key="2">
    <source>
        <dbReference type="Proteomes" id="UP001470230"/>
    </source>
</evidence>
<dbReference type="CDD" id="cd17039">
    <property type="entry name" value="Ubl_ubiquitin_like"/>
    <property type="match status" value="1"/>
</dbReference>
<sequence>MINRQQSLPLNFVITIKLNHGQPKANSNSFLVPNDTPIPPTVVVKLSDPVSTIFDLIKSPNRQAKLIFNGQILCPTLTFAFYNIHNNDTIDIVTSPITASLSSADLTPNLPLKDQSSGHQVLVAAPRPIPISHRTRIESNSKNINKPRPTYNAYPHPYPGNRFPSQTPPPHLVLHQGFQKTQEVKQESNLIEKIEDQLPSAPIAESQD</sequence>
<name>A0ABR2KE67_9EUKA</name>
<organism evidence="1 2">
    <name type="scientific">Tritrichomonas musculus</name>
    <dbReference type="NCBI Taxonomy" id="1915356"/>
    <lineage>
        <taxon>Eukaryota</taxon>
        <taxon>Metamonada</taxon>
        <taxon>Parabasalia</taxon>
        <taxon>Tritrichomonadida</taxon>
        <taxon>Tritrichomonadidae</taxon>
        <taxon>Tritrichomonas</taxon>
    </lineage>
</organism>
<dbReference type="InterPro" id="IPR029071">
    <property type="entry name" value="Ubiquitin-like_domsf"/>
</dbReference>
<keyword evidence="2" id="KW-1185">Reference proteome</keyword>
<reference evidence="1 2" key="1">
    <citation type="submission" date="2024-04" db="EMBL/GenBank/DDBJ databases">
        <title>Tritrichomonas musculus Genome.</title>
        <authorList>
            <person name="Alves-Ferreira E."/>
            <person name="Grigg M."/>
            <person name="Lorenzi H."/>
            <person name="Galac M."/>
        </authorList>
    </citation>
    <scope>NUCLEOTIDE SEQUENCE [LARGE SCALE GENOMIC DNA]</scope>
    <source>
        <strain evidence="1 2">EAF2021</strain>
    </source>
</reference>
<dbReference type="SUPFAM" id="SSF54236">
    <property type="entry name" value="Ubiquitin-like"/>
    <property type="match status" value="1"/>
</dbReference>
<dbReference type="EMBL" id="JAPFFF010000005">
    <property type="protein sequence ID" value="KAK8889402.1"/>
    <property type="molecule type" value="Genomic_DNA"/>
</dbReference>
<gene>
    <name evidence="1" type="ORF">M9Y10_034148</name>
</gene>
<comment type="caution">
    <text evidence="1">The sequence shown here is derived from an EMBL/GenBank/DDBJ whole genome shotgun (WGS) entry which is preliminary data.</text>
</comment>
<proteinExistence type="predicted"/>